<sequence length="151" mass="17215">MNADWSKFLGQTDLSNKLQENHYKHEASFGFRVFDPPTYLNDHLKAQQGVFTCQYEFGIVKSKKMSPICLKKYITNLEEEENSKEQARGLLGSLSEVTRRMDGIVLYEFKLPASKAYELLGSLDKLGINASTIFPTISGCVKTIFERTKVY</sequence>
<keyword evidence="2" id="KW-1185">Reference proteome</keyword>
<evidence type="ECO:0000313" key="1">
    <source>
        <dbReference type="EMBL" id="TMO68515.1"/>
    </source>
</evidence>
<accession>A0ABY2VRU5</accession>
<reference evidence="2" key="1">
    <citation type="submission" date="2019-06" db="EMBL/GenBank/DDBJ databases">
        <title>Co-occurence of chitin degradation, pigmentation and bioactivity in marine Pseudoalteromonas.</title>
        <authorList>
            <person name="Sonnenschein E.C."/>
            <person name="Bech P.K."/>
        </authorList>
    </citation>
    <scope>NUCLEOTIDE SEQUENCE [LARGE SCALE GENOMIC DNA]</scope>
    <source>
        <strain evidence="2">S3895</strain>
    </source>
</reference>
<name>A0ABY2VRU5_9GAMM</name>
<comment type="caution">
    <text evidence="1">The sequence shown here is derived from an EMBL/GenBank/DDBJ whole genome shotgun (WGS) entry which is preliminary data.</text>
</comment>
<proteinExistence type="predicted"/>
<dbReference type="RefSeq" id="WP_138676889.1">
    <property type="nucleotide sequence ID" value="NZ_PNBW01000227.1"/>
</dbReference>
<gene>
    <name evidence="1" type="ORF">CWC20_21240</name>
</gene>
<dbReference type="EMBL" id="PNBW01000227">
    <property type="protein sequence ID" value="TMO68515.1"/>
    <property type="molecule type" value="Genomic_DNA"/>
</dbReference>
<dbReference type="Proteomes" id="UP000307164">
    <property type="component" value="Unassembled WGS sequence"/>
</dbReference>
<organism evidence="1 2">
    <name type="scientific">Pseudoalteromonas aurantia</name>
    <dbReference type="NCBI Taxonomy" id="43654"/>
    <lineage>
        <taxon>Bacteria</taxon>
        <taxon>Pseudomonadati</taxon>
        <taxon>Pseudomonadota</taxon>
        <taxon>Gammaproteobacteria</taxon>
        <taxon>Alteromonadales</taxon>
        <taxon>Pseudoalteromonadaceae</taxon>
        <taxon>Pseudoalteromonas</taxon>
    </lineage>
</organism>
<evidence type="ECO:0000313" key="2">
    <source>
        <dbReference type="Proteomes" id="UP000307164"/>
    </source>
</evidence>
<protein>
    <submittedName>
        <fullName evidence="1">Uncharacterized protein</fullName>
    </submittedName>
</protein>